<feature type="region of interest" description="Disordered" evidence="1">
    <location>
        <begin position="30"/>
        <end position="50"/>
    </location>
</feature>
<reference evidence="2 3" key="1">
    <citation type="submission" date="2020-07" db="EMBL/GenBank/DDBJ databases">
        <title>Sequencing the genomes of 1000 actinobacteria strains.</title>
        <authorList>
            <person name="Klenk H.-P."/>
        </authorList>
    </citation>
    <scope>NUCLEOTIDE SEQUENCE [LARGE SCALE GENOMIC DNA]</scope>
    <source>
        <strain evidence="2 3">DSM 45876</strain>
    </source>
</reference>
<dbReference type="EMBL" id="JACCHK010000001">
    <property type="protein sequence ID" value="NYH41700.1"/>
    <property type="molecule type" value="Genomic_DNA"/>
</dbReference>
<keyword evidence="3" id="KW-1185">Reference proteome</keyword>
<evidence type="ECO:0000313" key="2">
    <source>
        <dbReference type="EMBL" id="NYH41700.1"/>
    </source>
</evidence>
<protein>
    <recommendedName>
        <fullName evidence="4">Aldo/keto reductase family protein</fullName>
    </recommendedName>
</protein>
<comment type="caution">
    <text evidence="2">The sequence shown here is derived from an EMBL/GenBank/DDBJ whole genome shotgun (WGS) entry which is preliminary data.</text>
</comment>
<evidence type="ECO:0000256" key="1">
    <source>
        <dbReference type="SAM" id="MobiDB-lite"/>
    </source>
</evidence>
<accession>A0A7Y9X0B9</accession>
<dbReference type="Proteomes" id="UP000523545">
    <property type="component" value="Unassembled WGS sequence"/>
</dbReference>
<evidence type="ECO:0000313" key="3">
    <source>
        <dbReference type="Proteomes" id="UP000523545"/>
    </source>
</evidence>
<gene>
    <name evidence="2" type="ORF">HNR22_001427</name>
</gene>
<dbReference type="RefSeq" id="WP_246380715.1">
    <property type="nucleotide sequence ID" value="NZ_JACCHK010000001.1"/>
</dbReference>
<proteinExistence type="predicted"/>
<organism evidence="2 3">
    <name type="scientific">Micromonospora jinlongensis</name>
    <dbReference type="NCBI Taxonomy" id="1287877"/>
    <lineage>
        <taxon>Bacteria</taxon>
        <taxon>Bacillati</taxon>
        <taxon>Actinomycetota</taxon>
        <taxon>Actinomycetes</taxon>
        <taxon>Micromonosporales</taxon>
        <taxon>Micromonosporaceae</taxon>
        <taxon>Micromonospora</taxon>
    </lineage>
</organism>
<dbReference type="AlphaFoldDB" id="A0A7Y9X0B9"/>
<sequence length="50" mass="5021">MPTNIISASSAGTWALGDLTVNRIGFGAMRPTGNGSAASDRAPDDVASLE</sequence>
<name>A0A7Y9X0B9_9ACTN</name>
<evidence type="ECO:0008006" key="4">
    <source>
        <dbReference type="Google" id="ProtNLM"/>
    </source>
</evidence>